<organism evidence="1 2">
    <name type="scientific">Xanthomonas hortorum</name>
    <dbReference type="NCBI Taxonomy" id="56454"/>
    <lineage>
        <taxon>Bacteria</taxon>
        <taxon>Pseudomonadati</taxon>
        <taxon>Pseudomonadota</taxon>
        <taxon>Gammaproteobacteria</taxon>
        <taxon>Lysobacterales</taxon>
        <taxon>Lysobacteraceae</taxon>
        <taxon>Xanthomonas</taxon>
    </lineage>
</organism>
<proteinExistence type="predicted"/>
<name>A0AA47EV84_9XANT</name>
<evidence type="ECO:0000313" key="2">
    <source>
        <dbReference type="Proteomes" id="UP001164737"/>
    </source>
</evidence>
<dbReference type="Proteomes" id="UP001164737">
    <property type="component" value="Chromosome"/>
</dbReference>
<accession>A0AA47EV84</accession>
<reference evidence="1" key="1">
    <citation type="submission" date="2022-10" db="EMBL/GenBank/DDBJ databases">
        <title>Complete genome sequence resource for Xanthomonas hortorum isolated from Greek Oregano.</title>
        <authorList>
            <person name="Gonzalez-Tobon J."/>
            <person name="Helmann T.C."/>
            <person name="Daughtrey M."/>
            <person name="Stodghill P.V."/>
            <person name="Filiatrault M.J."/>
        </authorList>
    </citation>
    <scope>NUCLEOTIDE SEQUENCE</scope>
    <source>
        <strain evidence="1">Oregano 108</strain>
    </source>
</reference>
<protein>
    <submittedName>
        <fullName evidence="1">Uncharacterized protein</fullName>
    </submittedName>
</protein>
<dbReference type="EMBL" id="CP107241">
    <property type="protein sequence ID" value="WAH64770.1"/>
    <property type="molecule type" value="Genomic_DNA"/>
</dbReference>
<dbReference type="RefSeq" id="WP_268213809.1">
    <property type="nucleotide sequence ID" value="NZ_CP107241.1"/>
</dbReference>
<sequence length="172" mass="19356">MKFGLLISQSWTVKCADGSGWTFDTSKGAWWLWLNSIEYHIKDALAEESFGVSVEAFYFGFELTDIAEGFNFESTKGYMSYRPKSKSFISVGQLDWNDVKHMTAASQLQLFKESLLDAVSRIALAKRKPKNFDLKRLHAVLVKSLSVLSVEHCTGPQDGIDSIQREALHPAN</sequence>
<gene>
    <name evidence="1" type="ORF">OEG85_01840</name>
</gene>
<evidence type="ECO:0000313" key="1">
    <source>
        <dbReference type="EMBL" id="WAH64770.1"/>
    </source>
</evidence>
<dbReference type="AlphaFoldDB" id="A0AA47EV84"/>